<keyword evidence="2" id="KW-1185">Reference proteome</keyword>
<proteinExistence type="predicted"/>
<reference evidence="1 2" key="1">
    <citation type="submission" date="2022-07" db="EMBL/GenBank/DDBJ databases">
        <title>Novel species in genus cellulomonas.</title>
        <authorList>
            <person name="Ye L."/>
        </authorList>
    </citation>
    <scope>NUCLEOTIDE SEQUENCE [LARGE SCALE GENOMIC DNA]</scope>
    <source>
        <strain evidence="2">zg-B89</strain>
    </source>
</reference>
<protein>
    <submittedName>
        <fullName evidence="1">Uncharacterized protein</fullName>
    </submittedName>
</protein>
<name>A0ABY5KUH1_9CELL</name>
<gene>
    <name evidence="1" type="ORF">NP048_00435</name>
</gene>
<dbReference type="EMBL" id="CP101987">
    <property type="protein sequence ID" value="UUI71978.1"/>
    <property type="molecule type" value="Genomic_DNA"/>
</dbReference>
<organism evidence="1 2">
    <name type="scientific">Cellulomonas xiejunii</name>
    <dbReference type="NCBI Taxonomy" id="2968083"/>
    <lineage>
        <taxon>Bacteria</taxon>
        <taxon>Bacillati</taxon>
        <taxon>Actinomycetota</taxon>
        <taxon>Actinomycetes</taxon>
        <taxon>Micrococcales</taxon>
        <taxon>Cellulomonadaceae</taxon>
        <taxon>Cellulomonas</taxon>
    </lineage>
</organism>
<dbReference type="RefSeq" id="WP_227577012.1">
    <property type="nucleotide sequence ID" value="NZ_CP101987.1"/>
</dbReference>
<dbReference type="Proteomes" id="UP001316384">
    <property type="component" value="Chromosome"/>
</dbReference>
<evidence type="ECO:0000313" key="2">
    <source>
        <dbReference type="Proteomes" id="UP001316384"/>
    </source>
</evidence>
<sequence>MPTLFDGEIEVDYGFVDVVADGDESPDLVRARGGQRNGLCGAACANALSLVTATRTGAVPLRVELHDAPPPLDPAWEDVVEVSFVATSPDLVLRSFQDMVELAPLPAVGDHRVRYSATSMDEAHDRSRLPDDPVVDRYLLQLWPAPPGPDAVLRSTSAQAGYWHGVAAETPPPPSPRQRAAAAAAEAEQERLRREEAEDRWQRRLWGGRLATPQLLGLGSAAQLAHRDRDLVDAVLDAPGPTQRTLTVWAVGRAYEVADARAAAVLAPAVVALRAGTAVPPPFDDPATAWDALFPGPSTVTVTVVRGLPSAAGIDAGAAALSAVLAAQEAAPAAAAAGALAAAASGPLGDLVLDEARSLLGLPPAGVRARLW</sequence>
<evidence type="ECO:0000313" key="1">
    <source>
        <dbReference type="EMBL" id="UUI71978.1"/>
    </source>
</evidence>
<accession>A0ABY5KUH1</accession>